<dbReference type="OrthoDB" id="2193939at2759"/>
<dbReference type="Proteomes" id="UP000192758">
    <property type="component" value="Unassembled WGS sequence"/>
</dbReference>
<reference evidence="1 2" key="1">
    <citation type="journal article" date="2017" name="Environ. Microbiol.">
        <title>Decay of the glycolytic pathway and adaptation to intranuclear parasitism within Enterocytozoonidae microsporidia.</title>
        <authorList>
            <person name="Wiredu Boakye D."/>
            <person name="Jaroenlak P."/>
            <person name="Prachumwat A."/>
            <person name="Williams T.A."/>
            <person name="Bateman K.S."/>
            <person name="Itsathitphaisarn O."/>
            <person name="Sritunyalucksana K."/>
            <person name="Paszkiewicz K.H."/>
            <person name="Moore K.A."/>
            <person name="Stentiford G.D."/>
            <person name="Williams B.A."/>
        </authorList>
    </citation>
    <scope>NUCLEOTIDE SEQUENCE [LARGE SCALE GENOMIC DNA]</scope>
    <source>
        <strain evidence="1 2">TH1</strain>
    </source>
</reference>
<proteinExistence type="predicted"/>
<sequence length="117" mass="13446">MTVNNQIISKKYKEFLESNGKTTAEKMLSLGFVIKENATDIKTEEDFRKAVEESDYMDEKKLKMFYGDFLSYKDVLQILRVGEHGLTDGEIAEALKIIPVTPNLQISVEDFVNIIYE</sequence>
<accession>A0A1W0E5D2</accession>
<evidence type="ECO:0000313" key="2">
    <source>
        <dbReference type="Proteomes" id="UP000192758"/>
    </source>
</evidence>
<name>A0A1W0E5D2_9MICR</name>
<protein>
    <submittedName>
        <fullName evidence="1">Uncharacterized protein</fullName>
    </submittedName>
</protein>
<dbReference type="EMBL" id="MNPJ01000020">
    <property type="protein sequence ID" value="OQS54409.1"/>
    <property type="molecule type" value="Genomic_DNA"/>
</dbReference>
<gene>
    <name evidence="1" type="ORF">EHP00_1731</name>
</gene>
<organism evidence="1 2">
    <name type="scientific">Ecytonucleospora hepatopenaei</name>
    <dbReference type="NCBI Taxonomy" id="646526"/>
    <lineage>
        <taxon>Eukaryota</taxon>
        <taxon>Fungi</taxon>
        <taxon>Fungi incertae sedis</taxon>
        <taxon>Microsporidia</taxon>
        <taxon>Enterocytozoonidae</taxon>
        <taxon>Ecytonucleospora</taxon>
    </lineage>
</organism>
<dbReference type="AlphaFoldDB" id="A0A1W0E5D2"/>
<evidence type="ECO:0000313" key="1">
    <source>
        <dbReference type="EMBL" id="OQS54409.1"/>
    </source>
</evidence>
<keyword evidence="2" id="KW-1185">Reference proteome</keyword>
<comment type="caution">
    <text evidence="1">The sequence shown here is derived from an EMBL/GenBank/DDBJ whole genome shotgun (WGS) entry which is preliminary data.</text>
</comment>
<dbReference type="VEuPathDB" id="MicrosporidiaDB:EHP00_1731"/>